<dbReference type="Gene3D" id="3.60.15.10">
    <property type="entry name" value="Ribonuclease Z/Hydroxyacylglutathione hydrolase-like"/>
    <property type="match status" value="1"/>
</dbReference>
<comment type="caution">
    <text evidence="2">The sequence shown here is derived from an EMBL/GenBank/DDBJ whole genome shotgun (WGS) entry which is preliminary data.</text>
</comment>
<gene>
    <name evidence="2" type="ORF">OB960_21790</name>
</gene>
<dbReference type="Pfam" id="PF00753">
    <property type="entry name" value="Lactamase_B"/>
    <property type="match status" value="1"/>
</dbReference>
<evidence type="ECO:0000313" key="2">
    <source>
        <dbReference type="EMBL" id="MCU4744017.1"/>
    </source>
</evidence>
<reference evidence="2" key="1">
    <citation type="submission" date="2022-09" db="EMBL/GenBank/DDBJ databases">
        <title>Enrichment on poylsaccharides allowed isolation of novel metabolic and taxonomic groups of Haloarchaea.</title>
        <authorList>
            <person name="Sorokin D.Y."/>
            <person name="Elcheninov A.G."/>
            <person name="Khizhniak T.V."/>
            <person name="Kolganova T.V."/>
            <person name="Kublanov I.V."/>
        </authorList>
    </citation>
    <scope>NUCLEOTIDE SEQUENCE</scope>
    <source>
        <strain evidence="2">AArc-xg1-1</strain>
    </source>
</reference>
<evidence type="ECO:0000259" key="1">
    <source>
        <dbReference type="SMART" id="SM00849"/>
    </source>
</evidence>
<dbReference type="InterPro" id="IPR036866">
    <property type="entry name" value="RibonucZ/Hydroxyglut_hydro"/>
</dbReference>
<dbReference type="PANTHER" id="PTHR43717">
    <property type="entry name" value="ANAEROBIC NITRIC OXIDE REDUCTASE FLAVORUBREDOXIN"/>
    <property type="match status" value="1"/>
</dbReference>
<evidence type="ECO:0000313" key="3">
    <source>
        <dbReference type="Proteomes" id="UP001321018"/>
    </source>
</evidence>
<dbReference type="EMBL" id="JAOPKA010000020">
    <property type="protein sequence ID" value="MCU4744017.1"/>
    <property type="molecule type" value="Genomic_DNA"/>
</dbReference>
<dbReference type="InterPro" id="IPR001279">
    <property type="entry name" value="Metallo-B-lactamas"/>
</dbReference>
<dbReference type="SUPFAM" id="SSF56281">
    <property type="entry name" value="Metallo-hydrolase/oxidoreductase"/>
    <property type="match status" value="1"/>
</dbReference>
<name>A0AAP2Z323_9EURY</name>
<accession>A0AAP2Z323</accession>
<sequence>MNREIVPGINWIYEAGPDRTAKFELAERQPDWYEPGREAYIPQCAYLVEGDDETLLFDTLSPASTDQILETVDDLVGDRGLDYLVVSHPDVPHAGNTHAILEEYPDATLVAPAYGNDHELYHLDDARKVADGDSIDLSGRVVEFHEATFLDAPVSIWMTERETETLFPVDWMGFPHLDEEALLFVDELDGEFDVSRLVEFHGRVLFWYQYVDVAKTNAEIDTLVETFDPEIIAPAHGLVIRENAPEYMELMKDVTRAIDEQGRIGTLG</sequence>
<feature type="domain" description="Metallo-beta-lactamase" evidence="1">
    <location>
        <begin position="42"/>
        <end position="236"/>
    </location>
</feature>
<dbReference type="Proteomes" id="UP001321018">
    <property type="component" value="Unassembled WGS sequence"/>
</dbReference>
<proteinExistence type="predicted"/>
<dbReference type="AlphaFoldDB" id="A0AAP2Z323"/>
<dbReference type="PANTHER" id="PTHR43717:SF1">
    <property type="entry name" value="ANAEROBIC NITRIC OXIDE REDUCTASE FLAVORUBREDOXIN"/>
    <property type="match status" value="1"/>
</dbReference>
<dbReference type="RefSeq" id="WP_338005826.1">
    <property type="nucleotide sequence ID" value="NZ_JAOPKA010000020.1"/>
</dbReference>
<organism evidence="2 3">
    <name type="scientific">Natronoglomus mannanivorans</name>
    <dbReference type="NCBI Taxonomy" id="2979990"/>
    <lineage>
        <taxon>Archaea</taxon>
        <taxon>Methanobacteriati</taxon>
        <taxon>Methanobacteriota</taxon>
        <taxon>Stenosarchaea group</taxon>
        <taxon>Halobacteria</taxon>
        <taxon>Halobacteriales</taxon>
        <taxon>Natrialbaceae</taxon>
        <taxon>Natronoglomus</taxon>
    </lineage>
</organism>
<dbReference type="SMART" id="SM00849">
    <property type="entry name" value="Lactamase_B"/>
    <property type="match status" value="1"/>
</dbReference>
<protein>
    <submittedName>
        <fullName evidence="2">MBL fold metallo-hydrolase</fullName>
    </submittedName>
</protein>